<feature type="region of interest" description="Disordered" evidence="2">
    <location>
        <begin position="414"/>
        <end position="435"/>
    </location>
</feature>
<dbReference type="GO" id="GO:0016874">
    <property type="term" value="F:ligase activity"/>
    <property type="evidence" value="ECO:0007669"/>
    <property type="project" value="UniProtKB-KW"/>
</dbReference>
<sequence length="902" mass="98939">MSRRGLALYLPLSKVTVSAGRFNQQCPSIWNILQGFYRRRLNNDVSGGIDEPKHLYRPFARTVASSQQASITYWTDSVRDYTYTPLDFPSDNLKASSAIHLNLEPSKLSLLQSKCRELGVTIKAALQLSWIKVLCESLYRQGDVVYGEVVSTDADDDVAIVGPVINTLPLRAKLGGPNGCINVSRALALVQKQIDSARGPNSMASLRKIQTLWRSGYEGADAPGALFQSLFVFDGVLGSSNTSDDSEKLFKSVQAEATDAAGPAYDDYPLIVSFHIRDNVLNGKLRAKLPQDRVESLGKSLSAALDHVIHGLDVPVVDTNCLKTVNSTPSRESKTNAKEPDMNGLTPAADAVLKLVETVVGTRRGGKKIGYNTRLINVGLDSILAIRLSKLLKQQLGLSVSVFEIMKGAGVRDISTRPASSRKPATNGTRHQPEPLRQDLKSAIAKTLGQPEHLIKSIVPALPGQRSHLELWLHNGKRFFEAPWVYRLPETFDQEQLADCWSELAKTHDVLRTTFVTGTTSTELYQVTLSEAWSARSRFIALQDSSKTVEELIAEHVSNENSKSSDLKEPLVRLSFLEAADGKAVVLRLHHALYDAWSIKMIERDLNDLLNGGKIQETPQSLEQAVRSIREIRQPEAEEAYWRGHLSAAQETVLGHNAEHTVLSALGPQFKISSTIAPQNSIKSLLQKSSSEVSAALILSYARTLQHFTQRTNPTFGLNHASRSLSSPDGTQTLDLTAASIPTLSVTPFSIDLELSTEELLGFIQDHLAQLNCFSQTDGARKLSPKFNSHLNIIHRRDHVSSQNGNSTDKPKALERYRLPEPLASDYFTATEPSSIVSTIDGLGIAHLPDHHFFFNVIVGESGDVNVSASGDKALFNGESAKVTMLVDYFLAELSNVSAREG</sequence>
<keyword evidence="4" id="KW-1185">Reference proteome</keyword>
<dbReference type="InterPro" id="IPR009081">
    <property type="entry name" value="PP-bd_ACP"/>
</dbReference>
<dbReference type="GO" id="GO:0044550">
    <property type="term" value="P:secondary metabolite biosynthetic process"/>
    <property type="evidence" value="ECO:0007669"/>
    <property type="project" value="TreeGrafter"/>
</dbReference>
<accession>A0A9P7I7A4</accession>
<dbReference type="Gene3D" id="3.30.559.30">
    <property type="entry name" value="Nonribosomal peptide synthetase, condensation domain"/>
    <property type="match status" value="2"/>
</dbReference>
<evidence type="ECO:0000256" key="2">
    <source>
        <dbReference type="SAM" id="MobiDB-lite"/>
    </source>
</evidence>
<reference evidence="3" key="2">
    <citation type="submission" date="2020-10" db="EMBL/GenBank/DDBJ databases">
        <authorList>
            <person name="Peck L.D."/>
            <person name="Nowell R.W."/>
            <person name="Flood J."/>
            <person name="Ryan M.J."/>
            <person name="Barraclough T.G."/>
        </authorList>
    </citation>
    <scope>NUCLEOTIDE SEQUENCE</scope>
    <source>
        <strain evidence="3">IMI 127659i</strain>
    </source>
</reference>
<evidence type="ECO:0000256" key="1">
    <source>
        <dbReference type="ARBA" id="ARBA00022598"/>
    </source>
</evidence>
<name>A0A9P7I7A4_9HYPO</name>
<dbReference type="SUPFAM" id="SSF47336">
    <property type="entry name" value="ACP-like"/>
    <property type="match status" value="1"/>
</dbReference>
<dbReference type="Proteomes" id="UP000750502">
    <property type="component" value="Unassembled WGS sequence"/>
</dbReference>
<dbReference type="InterPro" id="IPR023213">
    <property type="entry name" value="CAT-like_dom_sf"/>
</dbReference>
<comment type="caution">
    <text evidence="3">The sequence shown here is derived from an EMBL/GenBank/DDBJ whole genome shotgun (WGS) entry which is preliminary data.</text>
</comment>
<dbReference type="InterPro" id="IPR001242">
    <property type="entry name" value="Condensation_dom"/>
</dbReference>
<dbReference type="GO" id="GO:0005737">
    <property type="term" value="C:cytoplasm"/>
    <property type="evidence" value="ECO:0007669"/>
    <property type="project" value="TreeGrafter"/>
</dbReference>
<dbReference type="GO" id="GO:0043041">
    <property type="term" value="P:amino acid activation for nonribosomal peptide biosynthetic process"/>
    <property type="evidence" value="ECO:0007669"/>
    <property type="project" value="TreeGrafter"/>
</dbReference>
<evidence type="ECO:0000313" key="4">
    <source>
        <dbReference type="Proteomes" id="UP000750502"/>
    </source>
</evidence>
<gene>
    <name evidence="3" type="ORF">H9Q72_003095</name>
</gene>
<organism evidence="3 4">
    <name type="scientific">Fusarium xylarioides</name>
    <dbReference type="NCBI Taxonomy" id="221167"/>
    <lineage>
        <taxon>Eukaryota</taxon>
        <taxon>Fungi</taxon>
        <taxon>Dikarya</taxon>
        <taxon>Ascomycota</taxon>
        <taxon>Pezizomycotina</taxon>
        <taxon>Sordariomycetes</taxon>
        <taxon>Hypocreomycetidae</taxon>
        <taxon>Hypocreales</taxon>
        <taxon>Nectriaceae</taxon>
        <taxon>Fusarium</taxon>
        <taxon>Fusarium fujikuroi species complex</taxon>
    </lineage>
</organism>
<dbReference type="AlphaFoldDB" id="A0A9P7I7A4"/>
<dbReference type="GO" id="GO:0031177">
    <property type="term" value="F:phosphopantetheine binding"/>
    <property type="evidence" value="ECO:0007669"/>
    <property type="project" value="TreeGrafter"/>
</dbReference>
<dbReference type="Gene3D" id="3.30.559.10">
    <property type="entry name" value="Chloramphenicol acetyltransferase-like domain"/>
    <property type="match status" value="1"/>
</dbReference>
<dbReference type="Pfam" id="PF00550">
    <property type="entry name" value="PP-binding"/>
    <property type="match status" value="1"/>
</dbReference>
<evidence type="ECO:0000313" key="3">
    <source>
        <dbReference type="EMBL" id="KAG5769744.1"/>
    </source>
</evidence>
<dbReference type="EMBL" id="JADFTT010000070">
    <property type="protein sequence ID" value="KAG5769744.1"/>
    <property type="molecule type" value="Genomic_DNA"/>
</dbReference>
<dbReference type="SUPFAM" id="SSF52777">
    <property type="entry name" value="CoA-dependent acyltransferases"/>
    <property type="match status" value="3"/>
</dbReference>
<keyword evidence="1" id="KW-0436">Ligase</keyword>
<reference evidence="3" key="1">
    <citation type="journal article" date="2020" name="bioRxiv">
        <title>Historical genomics reveals the evolutionary mechanisms behind multiple outbreaks of the host-specific coffee wilt pathogen Fusarium xylarioides.</title>
        <authorList>
            <person name="Peck D."/>
            <person name="Nowell R.W."/>
            <person name="Flood J."/>
            <person name="Ryan M.J."/>
            <person name="Barraclough T.G."/>
        </authorList>
    </citation>
    <scope>NUCLEOTIDE SEQUENCE</scope>
    <source>
        <strain evidence="3">IMI 127659i</strain>
    </source>
</reference>
<dbReference type="PANTHER" id="PTHR45527:SF1">
    <property type="entry name" value="FATTY ACID SYNTHASE"/>
    <property type="match status" value="1"/>
</dbReference>
<dbReference type="PROSITE" id="PS50075">
    <property type="entry name" value="CARRIER"/>
    <property type="match status" value="1"/>
</dbReference>
<dbReference type="Pfam" id="PF00668">
    <property type="entry name" value="Condensation"/>
    <property type="match status" value="1"/>
</dbReference>
<dbReference type="PANTHER" id="PTHR45527">
    <property type="entry name" value="NONRIBOSOMAL PEPTIDE SYNTHETASE"/>
    <property type="match status" value="1"/>
</dbReference>
<proteinExistence type="predicted"/>
<dbReference type="InterPro" id="IPR036736">
    <property type="entry name" value="ACP-like_sf"/>
</dbReference>
<protein>
    <submittedName>
        <fullName evidence="3">Uncharacterized protein</fullName>
    </submittedName>
</protein>
<dbReference type="Gene3D" id="1.10.1200.10">
    <property type="entry name" value="ACP-like"/>
    <property type="match status" value="1"/>
</dbReference>
<dbReference type="OrthoDB" id="416786at2759"/>
<feature type="compositionally biased region" description="Polar residues" evidence="2">
    <location>
        <begin position="417"/>
        <end position="430"/>
    </location>
</feature>